<organism evidence="1">
    <name type="scientific">freshwater metagenome</name>
    <dbReference type="NCBI Taxonomy" id="449393"/>
    <lineage>
        <taxon>unclassified sequences</taxon>
        <taxon>metagenomes</taxon>
        <taxon>ecological metagenomes</taxon>
    </lineage>
</organism>
<gene>
    <name evidence="1" type="ORF">UFOPK3268_01080</name>
</gene>
<dbReference type="EMBL" id="CAFBIZ010000138">
    <property type="protein sequence ID" value="CAB4850823.1"/>
    <property type="molecule type" value="Genomic_DNA"/>
</dbReference>
<name>A0A6J7C4X8_9ZZZZ</name>
<accession>A0A6J7C4X8</accession>
<reference evidence="1" key="1">
    <citation type="submission" date="2020-05" db="EMBL/GenBank/DDBJ databases">
        <authorList>
            <person name="Chiriac C."/>
            <person name="Salcher M."/>
            <person name="Ghai R."/>
            <person name="Kavagutti S V."/>
        </authorList>
    </citation>
    <scope>NUCLEOTIDE SEQUENCE</scope>
</reference>
<sequence>MPLWRAPLSLGAWSATRSHAGALANRLGKEVAMREHMAP</sequence>
<dbReference type="AlphaFoldDB" id="A0A6J7C4X8"/>
<proteinExistence type="predicted"/>
<evidence type="ECO:0000313" key="1">
    <source>
        <dbReference type="EMBL" id="CAB4850823.1"/>
    </source>
</evidence>
<protein>
    <submittedName>
        <fullName evidence="1">Unannotated protein</fullName>
    </submittedName>
</protein>